<dbReference type="Gene3D" id="1.10.510.10">
    <property type="entry name" value="Transferase(Phosphotransferase) domain 1"/>
    <property type="match status" value="1"/>
</dbReference>
<sequence>MLDKMIDDQEKELMSSFSQMLGVVYNEQKGEFETMSTHIKKPNIQTPLEIPEGSRFPQDITDSTPESTDISSSCLSLDDSKIKLYDDQHTTRRDLETSPKARIDRHRQPNIDRPHPPDTDRHPPNDIDRHPSLDDLPRYTVGLKVVEEGMHTSTTSHLAVPEHLRPPICTVEAVGFHKRVKRIHDHVKFVVPCAVFEVESPIPPVRSVLLGSYIGKFDDHMYALVFERGLRHISDVDTTPTETTSIDTTTSSSIDIGRVSEQKEFEVCRNLFDRGTTTRGGKKKKNWKKSKRTKDGAQLSLIPHFSGVVSKSGMRSRCFSQPFAKLRALLIAEMIDKGEEDIKSNNILLDENLTAKVADFGLSKIVGDPEKTHVTTQVKGTMGYLDPEYYMTNQLTEKSDVYGFGVVMLELLTGKSPIERGKYVVREVKTKMNKTRSLYDLQELMDTTIIASSSNLKGFEKYVDLALRCVEEEGVNRPSMGEVVKEIENIMQLAGLNPSVDSASSSRTYEEAIKGSGDPYGKGSFEYSGNFPASKLEPQ</sequence>
<reference evidence="8" key="1">
    <citation type="submission" date="2019-12" db="EMBL/GenBank/DDBJ databases">
        <title>Genome sequencing and annotation of Brassica cretica.</title>
        <authorList>
            <person name="Studholme D.J."/>
            <person name="Sarris P."/>
        </authorList>
    </citation>
    <scope>NUCLEOTIDE SEQUENCE</scope>
    <source>
        <strain evidence="8">PFS-109/04</strain>
        <tissue evidence="8">Leaf</tissue>
    </source>
</reference>
<organism evidence="8 9">
    <name type="scientific">Brassica cretica</name>
    <name type="common">Mustard</name>
    <dbReference type="NCBI Taxonomy" id="69181"/>
    <lineage>
        <taxon>Eukaryota</taxon>
        <taxon>Viridiplantae</taxon>
        <taxon>Streptophyta</taxon>
        <taxon>Embryophyta</taxon>
        <taxon>Tracheophyta</taxon>
        <taxon>Spermatophyta</taxon>
        <taxon>Magnoliopsida</taxon>
        <taxon>eudicotyledons</taxon>
        <taxon>Gunneridae</taxon>
        <taxon>Pentapetalae</taxon>
        <taxon>rosids</taxon>
        <taxon>malvids</taxon>
        <taxon>Brassicales</taxon>
        <taxon>Brassicaceae</taxon>
        <taxon>Brassiceae</taxon>
        <taxon>Brassica</taxon>
    </lineage>
</organism>
<keyword evidence="5" id="KW-0325">Glycoprotein</keyword>
<protein>
    <recommendedName>
        <fullName evidence="7">Protein kinase domain-containing protein</fullName>
    </recommendedName>
</protein>
<dbReference type="AlphaFoldDB" id="A0A8S9PIE6"/>
<keyword evidence="3" id="KW-0677">Repeat</keyword>
<dbReference type="InterPro" id="IPR000719">
    <property type="entry name" value="Prot_kinase_dom"/>
</dbReference>
<evidence type="ECO:0000256" key="5">
    <source>
        <dbReference type="ARBA" id="ARBA00023180"/>
    </source>
</evidence>
<feature type="region of interest" description="Disordered" evidence="6">
    <location>
        <begin position="276"/>
        <end position="295"/>
    </location>
</feature>
<keyword evidence="2" id="KW-0732">Signal</keyword>
<name>A0A8S9PIE6_BRACR</name>
<feature type="compositionally biased region" description="Basic residues" evidence="6">
    <location>
        <begin position="280"/>
        <end position="292"/>
    </location>
</feature>
<dbReference type="Pfam" id="PF00069">
    <property type="entry name" value="Pkinase"/>
    <property type="match status" value="1"/>
</dbReference>
<evidence type="ECO:0000313" key="8">
    <source>
        <dbReference type="EMBL" id="KAF3514890.1"/>
    </source>
</evidence>
<feature type="region of interest" description="Disordered" evidence="6">
    <location>
        <begin position="500"/>
        <end position="539"/>
    </location>
</feature>
<evidence type="ECO:0000256" key="3">
    <source>
        <dbReference type="ARBA" id="ARBA00022737"/>
    </source>
</evidence>
<dbReference type="PANTHER" id="PTHR45974">
    <property type="entry name" value="RECEPTOR-LIKE PROTEIN 55"/>
    <property type="match status" value="1"/>
</dbReference>
<feature type="domain" description="Protein kinase" evidence="7">
    <location>
        <begin position="89"/>
        <end position="491"/>
    </location>
</feature>
<dbReference type="PANTHER" id="PTHR45974:SF266">
    <property type="entry name" value="LEUCINE-RICH REPEAT RECEPTOR PROTEIN KINASE HPCA1"/>
    <property type="match status" value="1"/>
</dbReference>
<dbReference type="SMART" id="SM00220">
    <property type="entry name" value="S_TKc"/>
    <property type="match status" value="1"/>
</dbReference>
<accession>A0A8S9PIE6</accession>
<evidence type="ECO:0000256" key="1">
    <source>
        <dbReference type="ARBA" id="ARBA00004370"/>
    </source>
</evidence>
<proteinExistence type="predicted"/>
<evidence type="ECO:0000256" key="4">
    <source>
        <dbReference type="ARBA" id="ARBA00023136"/>
    </source>
</evidence>
<evidence type="ECO:0000256" key="6">
    <source>
        <dbReference type="SAM" id="MobiDB-lite"/>
    </source>
</evidence>
<comment type="subcellular location">
    <subcellularLocation>
        <location evidence="1">Membrane</location>
    </subcellularLocation>
</comment>
<evidence type="ECO:0000256" key="2">
    <source>
        <dbReference type="ARBA" id="ARBA00022729"/>
    </source>
</evidence>
<evidence type="ECO:0000313" key="9">
    <source>
        <dbReference type="Proteomes" id="UP000712600"/>
    </source>
</evidence>
<dbReference type="InterPro" id="IPR011009">
    <property type="entry name" value="Kinase-like_dom_sf"/>
</dbReference>
<feature type="region of interest" description="Disordered" evidence="6">
    <location>
        <begin position="42"/>
        <end position="73"/>
    </location>
</feature>
<dbReference type="PROSITE" id="PS50011">
    <property type="entry name" value="PROTEIN_KINASE_DOM"/>
    <property type="match status" value="1"/>
</dbReference>
<comment type="caution">
    <text evidence="8">The sequence shown here is derived from an EMBL/GenBank/DDBJ whole genome shotgun (WGS) entry which is preliminary data.</text>
</comment>
<dbReference type="GO" id="GO:0005524">
    <property type="term" value="F:ATP binding"/>
    <property type="evidence" value="ECO:0007669"/>
    <property type="project" value="InterPro"/>
</dbReference>
<gene>
    <name evidence="8" type="ORF">F2Q69_00002528</name>
</gene>
<dbReference type="GO" id="GO:0004672">
    <property type="term" value="F:protein kinase activity"/>
    <property type="evidence" value="ECO:0007669"/>
    <property type="project" value="InterPro"/>
</dbReference>
<feature type="region of interest" description="Disordered" evidence="6">
    <location>
        <begin position="88"/>
        <end position="134"/>
    </location>
</feature>
<keyword evidence="4" id="KW-0472">Membrane</keyword>
<dbReference type="EMBL" id="QGKX02001521">
    <property type="protein sequence ID" value="KAF3514890.1"/>
    <property type="molecule type" value="Genomic_DNA"/>
</dbReference>
<evidence type="ECO:0000259" key="7">
    <source>
        <dbReference type="PROSITE" id="PS50011"/>
    </source>
</evidence>
<dbReference type="GO" id="GO:0016020">
    <property type="term" value="C:membrane"/>
    <property type="evidence" value="ECO:0007669"/>
    <property type="project" value="UniProtKB-SubCell"/>
</dbReference>
<dbReference type="Proteomes" id="UP000712600">
    <property type="component" value="Unassembled WGS sequence"/>
</dbReference>
<dbReference type="SUPFAM" id="SSF56112">
    <property type="entry name" value="Protein kinase-like (PK-like)"/>
    <property type="match status" value="1"/>
</dbReference>